<keyword evidence="6" id="KW-0807">Transducer</keyword>
<dbReference type="PROSITE" id="PS50262">
    <property type="entry name" value="G_PROTEIN_RECEP_F1_2"/>
    <property type="match status" value="1"/>
</dbReference>
<dbReference type="PANTHER" id="PTHR22750">
    <property type="entry name" value="G-PROTEIN COUPLED RECEPTOR"/>
    <property type="match status" value="1"/>
</dbReference>
<feature type="transmembrane region" description="Helical" evidence="7">
    <location>
        <begin position="238"/>
        <end position="258"/>
    </location>
</feature>
<dbReference type="InParanoid" id="A0A6P8HF45"/>
<keyword evidence="4 7" id="KW-1133">Transmembrane helix</keyword>
<keyword evidence="6" id="KW-0675">Receptor</keyword>
<gene>
    <name evidence="10" type="primary">LOC116288526</name>
</gene>
<evidence type="ECO:0000259" key="8">
    <source>
        <dbReference type="PROSITE" id="PS50262"/>
    </source>
</evidence>
<dbReference type="GO" id="GO:0005886">
    <property type="term" value="C:plasma membrane"/>
    <property type="evidence" value="ECO:0007669"/>
    <property type="project" value="UniProtKB-SubCell"/>
</dbReference>
<dbReference type="RefSeq" id="XP_031551195.1">
    <property type="nucleotide sequence ID" value="XM_031695335.1"/>
</dbReference>
<dbReference type="OrthoDB" id="5960565at2759"/>
<evidence type="ECO:0000256" key="6">
    <source>
        <dbReference type="RuleBase" id="RU000688"/>
    </source>
</evidence>
<sequence length="314" mass="35975">MLVPNVQDKTSELLVNHSSAFHVTFISTSVLHSFFTVTAVVGNLLVLIAILKKLSLTEPSYALLVCLAISDLGVGLICHPLYVIWKLNWLINGLSDKYYQIRFYLSFISTYFASVSLLTVTAVSCERFLALHYHLRYKSMVTPKKLLSAVLFPWIFSALLNIFDYFFPDVNFYAQGLFIPLCLLTTSFAYIRIYFILRRHHNQIKCQATAMSQGNDQHSTKQEEFDLQSFRKSVTGMLLIYALQLVCYLPHLVVEIFYKRQYTLGVGIVRNITITGVYINSSLNPIIYCCRLSVVRQAIKQILGFKNVRQNPEH</sequence>
<dbReference type="CDD" id="cd00637">
    <property type="entry name" value="7tm_classA_rhodopsin-like"/>
    <property type="match status" value="1"/>
</dbReference>
<dbReference type="SUPFAM" id="SSF81321">
    <property type="entry name" value="Family A G protein-coupled receptor-like"/>
    <property type="match status" value="1"/>
</dbReference>
<organism evidence="9 10">
    <name type="scientific">Actinia tenebrosa</name>
    <name type="common">Australian red waratah sea anemone</name>
    <dbReference type="NCBI Taxonomy" id="6105"/>
    <lineage>
        <taxon>Eukaryota</taxon>
        <taxon>Metazoa</taxon>
        <taxon>Cnidaria</taxon>
        <taxon>Anthozoa</taxon>
        <taxon>Hexacorallia</taxon>
        <taxon>Actiniaria</taxon>
        <taxon>Actiniidae</taxon>
        <taxon>Actinia</taxon>
    </lineage>
</organism>
<dbReference type="GeneID" id="116288526"/>
<dbReference type="Gene3D" id="1.20.1070.10">
    <property type="entry name" value="Rhodopsin 7-helix transmembrane proteins"/>
    <property type="match status" value="1"/>
</dbReference>
<evidence type="ECO:0000256" key="7">
    <source>
        <dbReference type="SAM" id="Phobius"/>
    </source>
</evidence>
<feature type="transmembrane region" description="Helical" evidence="7">
    <location>
        <begin position="103"/>
        <end position="125"/>
    </location>
</feature>
<feature type="domain" description="G-protein coupled receptors family 1 profile" evidence="8">
    <location>
        <begin position="42"/>
        <end position="288"/>
    </location>
</feature>
<feature type="transmembrane region" description="Helical" evidence="7">
    <location>
        <begin position="20"/>
        <end position="49"/>
    </location>
</feature>
<dbReference type="FunCoup" id="A0A6P8HF45">
    <property type="interactions" value="713"/>
</dbReference>
<dbReference type="InterPro" id="IPR000276">
    <property type="entry name" value="GPCR_Rhodpsn"/>
</dbReference>
<feature type="transmembrane region" description="Helical" evidence="7">
    <location>
        <begin position="61"/>
        <end position="83"/>
    </location>
</feature>
<dbReference type="GO" id="GO:0004930">
    <property type="term" value="F:G protein-coupled receptor activity"/>
    <property type="evidence" value="ECO:0007669"/>
    <property type="project" value="UniProtKB-KW"/>
</dbReference>
<keyword evidence="3 6" id="KW-0812">Transmembrane</keyword>
<proteinExistence type="inferred from homology"/>
<dbReference type="AlphaFoldDB" id="A0A6P8HF45"/>
<evidence type="ECO:0000256" key="2">
    <source>
        <dbReference type="ARBA" id="ARBA00022475"/>
    </source>
</evidence>
<dbReference type="InterPro" id="IPR017452">
    <property type="entry name" value="GPCR_Rhodpsn_7TM"/>
</dbReference>
<protein>
    <submittedName>
        <fullName evidence="10">Neuromedin-U receptor 2-like</fullName>
    </submittedName>
</protein>
<evidence type="ECO:0000256" key="1">
    <source>
        <dbReference type="ARBA" id="ARBA00004651"/>
    </source>
</evidence>
<comment type="subcellular location">
    <subcellularLocation>
        <location evidence="1">Cell membrane</location>
        <topology evidence="1">Multi-pass membrane protein</topology>
    </subcellularLocation>
</comment>
<dbReference type="Pfam" id="PF00001">
    <property type="entry name" value="7tm_1"/>
    <property type="match status" value="1"/>
</dbReference>
<accession>A0A6P8HF45</accession>
<keyword evidence="6" id="KW-0297">G-protein coupled receptor</keyword>
<dbReference type="KEGG" id="aten:116288526"/>
<dbReference type="PROSITE" id="PS00237">
    <property type="entry name" value="G_PROTEIN_RECEP_F1_1"/>
    <property type="match status" value="1"/>
</dbReference>
<reference evidence="10" key="1">
    <citation type="submission" date="2025-08" db="UniProtKB">
        <authorList>
            <consortium name="RefSeq"/>
        </authorList>
    </citation>
    <scope>IDENTIFICATION</scope>
    <source>
        <tissue evidence="10">Tentacle</tissue>
    </source>
</reference>
<keyword evidence="9" id="KW-1185">Reference proteome</keyword>
<dbReference type="PRINTS" id="PR00237">
    <property type="entry name" value="GPCRRHODOPSN"/>
</dbReference>
<dbReference type="Proteomes" id="UP000515163">
    <property type="component" value="Unplaced"/>
</dbReference>
<evidence type="ECO:0000256" key="3">
    <source>
        <dbReference type="ARBA" id="ARBA00022692"/>
    </source>
</evidence>
<name>A0A6P8HF45_ACTTE</name>
<evidence type="ECO:0000256" key="5">
    <source>
        <dbReference type="ARBA" id="ARBA00023136"/>
    </source>
</evidence>
<comment type="similarity">
    <text evidence="6">Belongs to the G-protein coupled receptor 1 family.</text>
</comment>
<feature type="transmembrane region" description="Helical" evidence="7">
    <location>
        <begin position="173"/>
        <end position="195"/>
    </location>
</feature>
<keyword evidence="5 7" id="KW-0472">Membrane</keyword>
<evidence type="ECO:0000313" key="10">
    <source>
        <dbReference type="RefSeq" id="XP_031551195.1"/>
    </source>
</evidence>
<evidence type="ECO:0000256" key="4">
    <source>
        <dbReference type="ARBA" id="ARBA00022989"/>
    </source>
</evidence>
<feature type="transmembrane region" description="Helical" evidence="7">
    <location>
        <begin position="146"/>
        <end position="167"/>
    </location>
</feature>
<keyword evidence="2" id="KW-1003">Cell membrane</keyword>
<evidence type="ECO:0000313" key="9">
    <source>
        <dbReference type="Proteomes" id="UP000515163"/>
    </source>
</evidence>